<gene>
    <name evidence="2" type="ORF">C2E20_1918</name>
</gene>
<feature type="region of interest" description="Disordered" evidence="1">
    <location>
        <begin position="181"/>
        <end position="244"/>
    </location>
</feature>
<dbReference type="EMBL" id="LHPF02000003">
    <property type="protein sequence ID" value="PSC75008.1"/>
    <property type="molecule type" value="Genomic_DNA"/>
</dbReference>
<dbReference type="AlphaFoldDB" id="A0A2P6VLP4"/>
<comment type="caution">
    <text evidence="2">The sequence shown here is derived from an EMBL/GenBank/DDBJ whole genome shotgun (WGS) entry which is preliminary data.</text>
</comment>
<feature type="compositionally biased region" description="Gly residues" evidence="1">
    <location>
        <begin position="410"/>
        <end position="422"/>
    </location>
</feature>
<dbReference type="OrthoDB" id="15304at2759"/>
<accession>A0A2P6VLP4</accession>
<sequence>MRLDLAAATGKQTIVLASGQAVVRSAVSSYPVVHKPRSQFHASVLDLEIADLRVQEAKLADDVADYQLGRAQAAVATVSKQFAKAAPSSALKPALLAAVITAYRHVDAAERDLEEAREAVLLAHRWAALAPPVRAAALQAHGSLGGWEAARKENPELVAAQEADWAAQAADQEALRCAAGKGFGDASQPRKSAGKGGKQRKDAPGVKSGDSKAVERAVQLVEEHEEREQQRATPAAARPVDPREAARGKVEFVRVKDWGSGKPEDLGGLQVDEATTAFEAGSGGMPFHEALARRLEVLQSQGALSVAQPRGGKPLPAFALWAFAEEDYVQYLADLLAVHEASEGSLAQAAAAQVAAAAAATPAEQPRHELLLRALRLFGPDAGLARAAALRQDLASIAARQQQQQADGAAAGGSGGGGGGGAAPPPPTQHAAAYASYVASLARLVGSAESTEEAEQAVLRLLAHTYVVLLMHLTSGGRIAGAAGDKLALGAIDALAFHKSYPALPEGTKPLDAFVAATNQLGAALDEEQQEALMGELAKAMTKGSLLLVPLARER</sequence>
<dbReference type="InterPro" id="IPR016084">
    <property type="entry name" value="Haem_Oase-like_multi-hlx"/>
</dbReference>
<feature type="region of interest" description="Disordered" evidence="1">
    <location>
        <begin position="401"/>
        <end position="428"/>
    </location>
</feature>
<dbReference type="Proteomes" id="UP000239649">
    <property type="component" value="Unassembled WGS sequence"/>
</dbReference>
<protein>
    <submittedName>
        <fullName evidence="2">Uncharacterized protein</fullName>
    </submittedName>
</protein>
<organism evidence="2 3">
    <name type="scientific">Micractinium conductrix</name>
    <dbReference type="NCBI Taxonomy" id="554055"/>
    <lineage>
        <taxon>Eukaryota</taxon>
        <taxon>Viridiplantae</taxon>
        <taxon>Chlorophyta</taxon>
        <taxon>core chlorophytes</taxon>
        <taxon>Trebouxiophyceae</taxon>
        <taxon>Chlorellales</taxon>
        <taxon>Chlorellaceae</taxon>
        <taxon>Chlorella clade</taxon>
        <taxon>Micractinium</taxon>
    </lineage>
</organism>
<evidence type="ECO:0000313" key="3">
    <source>
        <dbReference type="Proteomes" id="UP000239649"/>
    </source>
</evidence>
<evidence type="ECO:0000313" key="2">
    <source>
        <dbReference type="EMBL" id="PSC75008.1"/>
    </source>
</evidence>
<proteinExistence type="predicted"/>
<feature type="compositionally biased region" description="Basic and acidic residues" evidence="1">
    <location>
        <begin position="199"/>
        <end position="230"/>
    </location>
</feature>
<evidence type="ECO:0000256" key="1">
    <source>
        <dbReference type="SAM" id="MobiDB-lite"/>
    </source>
</evidence>
<reference evidence="2 3" key="1">
    <citation type="journal article" date="2018" name="Plant J.">
        <title>Genome sequences of Chlorella sorokiniana UTEX 1602 and Micractinium conductrix SAG 241.80: implications to maltose excretion by a green alga.</title>
        <authorList>
            <person name="Arriola M.B."/>
            <person name="Velmurugan N."/>
            <person name="Zhang Y."/>
            <person name="Plunkett M.H."/>
            <person name="Hondzo H."/>
            <person name="Barney B.M."/>
        </authorList>
    </citation>
    <scope>NUCLEOTIDE SEQUENCE [LARGE SCALE GENOMIC DNA]</scope>
    <source>
        <strain evidence="2 3">SAG 241.80</strain>
    </source>
</reference>
<dbReference type="SUPFAM" id="SSF48613">
    <property type="entry name" value="Heme oxygenase-like"/>
    <property type="match status" value="1"/>
</dbReference>
<dbReference type="Gene3D" id="1.20.910.10">
    <property type="entry name" value="Heme oxygenase-like"/>
    <property type="match status" value="1"/>
</dbReference>
<keyword evidence="3" id="KW-1185">Reference proteome</keyword>
<name>A0A2P6VLP4_9CHLO</name>